<dbReference type="InterPro" id="IPR005952">
    <property type="entry name" value="Phosphogly_mut1"/>
</dbReference>
<dbReference type="PROSITE" id="PS00175">
    <property type="entry name" value="PG_MUTASE"/>
    <property type="match status" value="1"/>
</dbReference>
<dbReference type="SUPFAM" id="SSF53254">
    <property type="entry name" value="Phosphoglycerate mutase-like"/>
    <property type="match status" value="1"/>
</dbReference>
<dbReference type="Gene3D" id="3.40.50.1240">
    <property type="entry name" value="Phosphoglycerate mutase-like"/>
    <property type="match status" value="1"/>
</dbReference>
<gene>
    <name evidence="4" type="primary">gpmA</name>
    <name evidence="9" type="ORF">UT28_C0001G0599</name>
</gene>
<evidence type="ECO:0000256" key="5">
    <source>
        <dbReference type="PIRSR" id="PIRSR613078-1"/>
    </source>
</evidence>
<feature type="binding site" evidence="4 6">
    <location>
        <begin position="85"/>
        <end position="88"/>
    </location>
    <ligand>
        <name>substrate</name>
    </ligand>
</feature>
<comment type="catalytic activity">
    <reaction evidence="4 8">
        <text>(2R)-2-phosphoglycerate = (2R)-3-phosphoglycerate</text>
        <dbReference type="Rhea" id="RHEA:15901"/>
        <dbReference type="ChEBI" id="CHEBI:58272"/>
        <dbReference type="ChEBI" id="CHEBI:58289"/>
        <dbReference type="EC" id="5.4.2.11"/>
    </reaction>
</comment>
<evidence type="ECO:0000313" key="10">
    <source>
        <dbReference type="Proteomes" id="UP000035648"/>
    </source>
</evidence>
<dbReference type="PATRIC" id="fig|1618337.4.peg.604"/>
<evidence type="ECO:0000256" key="3">
    <source>
        <dbReference type="ARBA" id="ARBA00023235"/>
    </source>
</evidence>
<feature type="site" description="Transition state stabilizer" evidence="4 7">
    <location>
        <position position="155"/>
    </location>
</feature>
<feature type="binding site" evidence="4 6">
    <location>
        <begin position="112"/>
        <end position="113"/>
    </location>
    <ligand>
        <name>substrate</name>
    </ligand>
</feature>
<organism evidence="9 10">
    <name type="scientific">Berkelbacteria bacterium GW2011_GWE1_39_12</name>
    <dbReference type="NCBI Taxonomy" id="1618337"/>
    <lineage>
        <taxon>Bacteria</taxon>
        <taxon>Candidatus Berkelbacteria</taxon>
    </lineage>
</organism>
<keyword evidence="3 4" id="KW-0413">Isomerase</keyword>
<evidence type="ECO:0000256" key="1">
    <source>
        <dbReference type="ARBA" id="ARBA00006717"/>
    </source>
</evidence>
<dbReference type="HAMAP" id="MF_01039">
    <property type="entry name" value="PGAM_GpmA"/>
    <property type="match status" value="1"/>
</dbReference>
<dbReference type="PIRSF" id="PIRSF000709">
    <property type="entry name" value="6PFK_2-Ptase"/>
    <property type="match status" value="1"/>
</dbReference>
<evidence type="ECO:0000256" key="4">
    <source>
        <dbReference type="HAMAP-Rule" id="MF_01039"/>
    </source>
</evidence>
<dbReference type="InterPro" id="IPR001345">
    <property type="entry name" value="PG/BPGM_mutase_AS"/>
</dbReference>
<dbReference type="UniPathway" id="UPA00109">
    <property type="reaction ID" value="UER00186"/>
</dbReference>
<protein>
    <recommendedName>
        <fullName evidence="4 8">2,3-bisphosphoglycerate-dependent phosphoglycerate mutase</fullName>
        <shortName evidence="4">BPG-dependent PGAM</shortName>
        <shortName evidence="4">PGAM</shortName>
        <shortName evidence="4">Phosphoglyceromutase</shortName>
        <shortName evidence="4">dPGM</shortName>
        <ecNumber evidence="4 8">5.4.2.11</ecNumber>
    </recommendedName>
</protein>
<reference evidence="9 10" key="1">
    <citation type="journal article" date="2015" name="Nature">
        <title>rRNA introns, odd ribosomes, and small enigmatic genomes across a large radiation of phyla.</title>
        <authorList>
            <person name="Brown C.T."/>
            <person name="Hug L.A."/>
            <person name="Thomas B.C."/>
            <person name="Sharon I."/>
            <person name="Castelle C.J."/>
            <person name="Singh A."/>
            <person name="Wilkins M.J."/>
            <person name="Williams K.H."/>
            <person name="Banfield J.F."/>
        </authorList>
    </citation>
    <scope>NUCLEOTIDE SEQUENCE [LARGE SCALE GENOMIC DNA]</scope>
</reference>
<dbReference type="EMBL" id="CP011213">
    <property type="protein sequence ID" value="AKM82400.1"/>
    <property type="molecule type" value="Genomic_DNA"/>
</dbReference>
<feature type="binding site" evidence="4 6">
    <location>
        <position position="96"/>
    </location>
    <ligand>
        <name>substrate</name>
    </ligand>
</feature>
<feature type="active site" description="Tele-phosphohistidine intermediate" evidence="4 5">
    <location>
        <position position="9"/>
    </location>
</feature>
<evidence type="ECO:0000256" key="2">
    <source>
        <dbReference type="ARBA" id="ARBA00023152"/>
    </source>
</evidence>
<accession>A0A0G4B477</accession>
<sequence length="207" mass="23721">MSYLILVRHGQSKWNLLNKWTGFTNVELSDKGREEAKQAANLISDITLHKAHTSDLKRAQETLDIILKENNHTDIDVKKHPAIKERHYGDLTGMNKDEARAKFGEEKFKLYRRSWDVAPPNGESLKDTFERAIPYYEEHILNDLKSGHNVIVAAHGNSLRAIVKHLENIPDDKIAELEIGTGVIHVYEIDDEGKVLNKEIRDHSKKL</sequence>
<evidence type="ECO:0000256" key="6">
    <source>
        <dbReference type="PIRSR" id="PIRSR613078-2"/>
    </source>
</evidence>
<dbReference type="SMART" id="SM00855">
    <property type="entry name" value="PGAM"/>
    <property type="match status" value="1"/>
</dbReference>
<dbReference type="GO" id="GO:0004619">
    <property type="term" value="F:phosphoglycerate mutase activity"/>
    <property type="evidence" value="ECO:0007669"/>
    <property type="project" value="UniProtKB-UniRule"/>
</dbReference>
<feature type="active site" description="Proton donor/acceptor" evidence="4 5">
    <location>
        <position position="85"/>
    </location>
</feature>
<name>A0A0G4B477_9BACT</name>
<feature type="binding site" evidence="4 6">
    <location>
        <begin position="156"/>
        <end position="157"/>
    </location>
    <ligand>
        <name>substrate</name>
    </ligand>
</feature>
<comment type="function">
    <text evidence="4 8">Catalyzes the interconversion of 2-phosphoglycerate and 3-phosphoglycerate.</text>
</comment>
<feature type="binding site" evidence="4 6">
    <location>
        <position position="58"/>
    </location>
    <ligand>
        <name>substrate</name>
    </ligand>
</feature>
<feature type="binding site" evidence="4 6">
    <location>
        <begin position="21"/>
        <end position="22"/>
    </location>
    <ligand>
        <name>substrate</name>
    </ligand>
</feature>
<dbReference type="GO" id="GO:0006094">
    <property type="term" value="P:gluconeogenesis"/>
    <property type="evidence" value="ECO:0007669"/>
    <property type="project" value="UniProtKB-UniRule"/>
</dbReference>
<evidence type="ECO:0000313" key="9">
    <source>
        <dbReference type="EMBL" id="AKM82400.1"/>
    </source>
</evidence>
<dbReference type="CDD" id="cd07067">
    <property type="entry name" value="HP_PGM_like"/>
    <property type="match status" value="1"/>
</dbReference>
<feature type="binding site" evidence="4 6">
    <location>
        <begin position="8"/>
        <end position="15"/>
    </location>
    <ligand>
        <name>substrate</name>
    </ligand>
</feature>
<dbReference type="InterPro" id="IPR029033">
    <property type="entry name" value="His_PPase_superfam"/>
</dbReference>
<dbReference type="Pfam" id="PF00300">
    <property type="entry name" value="His_Phos_1"/>
    <property type="match status" value="1"/>
</dbReference>
<dbReference type="EC" id="5.4.2.11" evidence="4 8"/>
<dbReference type="STRING" id="1618337.UT28_C0001G0599"/>
<dbReference type="PANTHER" id="PTHR11931">
    <property type="entry name" value="PHOSPHOGLYCERATE MUTASE"/>
    <property type="match status" value="1"/>
</dbReference>
<evidence type="ECO:0000256" key="7">
    <source>
        <dbReference type="PIRSR" id="PIRSR613078-3"/>
    </source>
</evidence>
<dbReference type="NCBIfam" id="TIGR01258">
    <property type="entry name" value="pgm_1"/>
    <property type="match status" value="2"/>
</dbReference>
<evidence type="ECO:0000256" key="8">
    <source>
        <dbReference type="RuleBase" id="RU004512"/>
    </source>
</evidence>
<keyword evidence="4" id="KW-0312">Gluconeogenesis</keyword>
<keyword evidence="2 4" id="KW-0324">Glycolysis</keyword>
<proteinExistence type="inferred from homology"/>
<comment type="pathway">
    <text evidence="4 8">Carbohydrate degradation; glycolysis; pyruvate from D-glyceraldehyde 3-phosphate: step 3/5.</text>
</comment>
<comment type="similarity">
    <text evidence="1 4">Belongs to the phosphoglycerate mutase family. BPG-dependent PGAM subfamily.</text>
</comment>
<dbReference type="Proteomes" id="UP000035648">
    <property type="component" value="Chromosome"/>
</dbReference>
<dbReference type="InterPro" id="IPR013078">
    <property type="entry name" value="His_Pase_superF_clade-1"/>
</dbReference>
<dbReference type="GO" id="GO:0006096">
    <property type="term" value="P:glycolytic process"/>
    <property type="evidence" value="ECO:0007669"/>
    <property type="project" value="UniProtKB-UniRule"/>
</dbReference>
<dbReference type="AlphaFoldDB" id="A0A0G4B477"/>
<dbReference type="KEGG" id="bbgw:UT28_C0001G0599"/>